<dbReference type="Pfam" id="PF13442">
    <property type="entry name" value="Cytochrome_CBB3"/>
    <property type="match status" value="1"/>
</dbReference>
<dbReference type="PRINTS" id="PR01166">
    <property type="entry name" value="CYCOXIDASEII"/>
</dbReference>
<evidence type="ECO:0000313" key="24">
    <source>
        <dbReference type="EMBL" id="KTC92133.1"/>
    </source>
</evidence>
<sequence>MSFIQTSMIRRGMGMLNRLKICKLIIMLGVWLGSQPIFATANHWQLNMYEGVTPISKDAYYLHMVCMAVCAVIGVVVFGVMIYSMIHHRKSKGYKAASFHDNPRLEIFWSIIPFLILVGLAIPATRVLMRMDDTRQSEITVKIVGYQWKWQYEYLDQGISYFSILSTPFNQIENTQKKNEWYLLEVDKPLVLPVNKKVRFLVTSNDVVHSWWVPELGIKRDAIPGFMYEAWATIEKPGTYRGQCAELCGVNHGFMPIVVEAVSQDDFDKWVAAQTKSEDKYAQAEASEATQKTMSRDELLTFGKEKYDQICSPCHRPDGLGIPPLYPALRGSSVATGHPISRHIDVILHGIPGSAMQPYKDQLTDEEIAAIATYERNAWENNTNDLIQPADVAAQRKNANQQPTMVNKVQAGGLQ</sequence>
<proteinExistence type="inferred from homology"/>
<evidence type="ECO:0000256" key="12">
    <source>
        <dbReference type="ARBA" id="ARBA00023008"/>
    </source>
</evidence>
<evidence type="ECO:0000256" key="13">
    <source>
        <dbReference type="ARBA" id="ARBA00023136"/>
    </source>
</evidence>
<dbReference type="Pfam" id="PF02790">
    <property type="entry name" value="COX2_TM"/>
    <property type="match status" value="1"/>
</dbReference>
<organism evidence="25 27">
    <name type="scientific">Legionella cincinnatiensis</name>
    <dbReference type="NCBI Taxonomy" id="28085"/>
    <lineage>
        <taxon>Bacteria</taxon>
        <taxon>Pseudomonadati</taxon>
        <taxon>Pseudomonadota</taxon>
        <taxon>Gammaproteobacteria</taxon>
        <taxon>Legionellales</taxon>
        <taxon>Legionellaceae</taxon>
        <taxon>Legionella</taxon>
    </lineage>
</organism>
<feature type="region of interest" description="Disordered" evidence="19">
    <location>
        <begin position="396"/>
        <end position="415"/>
    </location>
</feature>
<keyword evidence="4 16" id="KW-0349">Heme</keyword>
<evidence type="ECO:0000256" key="8">
    <source>
        <dbReference type="ARBA" id="ARBA00022967"/>
    </source>
</evidence>
<dbReference type="PANTHER" id="PTHR22888:SF9">
    <property type="entry name" value="CYTOCHROME C OXIDASE SUBUNIT 2"/>
    <property type="match status" value="1"/>
</dbReference>
<feature type="transmembrane region" description="Helical" evidence="20">
    <location>
        <begin position="61"/>
        <end position="86"/>
    </location>
</feature>
<protein>
    <recommendedName>
        <fullName evidence="18">Cytochrome c oxidase subunit 2</fullName>
        <ecNumber evidence="18">7.1.1.9</ecNumber>
    </recommendedName>
</protein>
<keyword evidence="9 17" id="KW-0249">Electron transport</keyword>
<dbReference type="InterPro" id="IPR011759">
    <property type="entry name" value="Cyt_c_oxidase_su2_TM_dom"/>
</dbReference>
<comment type="catalytic activity">
    <reaction evidence="15 18">
        <text>4 Fe(II)-[cytochrome c] + O2 + 8 H(+)(in) = 4 Fe(III)-[cytochrome c] + 2 H2O + 4 H(+)(out)</text>
        <dbReference type="Rhea" id="RHEA:11436"/>
        <dbReference type="Rhea" id="RHEA-COMP:10350"/>
        <dbReference type="Rhea" id="RHEA-COMP:14399"/>
        <dbReference type="ChEBI" id="CHEBI:15377"/>
        <dbReference type="ChEBI" id="CHEBI:15378"/>
        <dbReference type="ChEBI" id="CHEBI:15379"/>
        <dbReference type="ChEBI" id="CHEBI:29033"/>
        <dbReference type="ChEBI" id="CHEBI:29034"/>
        <dbReference type="EC" id="7.1.1.9"/>
    </reaction>
</comment>
<dbReference type="Proteomes" id="UP000255316">
    <property type="component" value="Unassembled WGS sequence"/>
</dbReference>
<reference evidence="24 26" key="1">
    <citation type="submission" date="2015-11" db="EMBL/GenBank/DDBJ databases">
        <title>Genomic analysis of 38 Legionella species identifies large and diverse effector repertoires.</title>
        <authorList>
            <person name="Burstein D."/>
            <person name="Amaro F."/>
            <person name="Zusman T."/>
            <person name="Lifshitz Z."/>
            <person name="Cohen O."/>
            <person name="Gilbert J.A."/>
            <person name="Pupko T."/>
            <person name="Shuman H.A."/>
            <person name="Segal G."/>
        </authorList>
    </citation>
    <scope>NUCLEOTIDE SEQUENCE [LARGE SCALE GENOMIC DNA]</scope>
    <source>
        <strain evidence="24 26">CDC#72-OH-14</strain>
    </source>
</reference>
<dbReference type="GO" id="GO:0042773">
    <property type="term" value="P:ATP synthesis coupled electron transport"/>
    <property type="evidence" value="ECO:0007669"/>
    <property type="project" value="TreeGrafter"/>
</dbReference>
<evidence type="ECO:0000256" key="7">
    <source>
        <dbReference type="ARBA" id="ARBA00022723"/>
    </source>
</evidence>
<comment type="subcellular location">
    <subcellularLocation>
        <location evidence="17">Cell membrane</location>
        <topology evidence="17">Multi-pass membrane protein</topology>
    </subcellularLocation>
    <subcellularLocation>
        <location evidence="1">Membrane</location>
        <topology evidence="1">Multi-pass membrane protein</topology>
    </subcellularLocation>
</comment>
<evidence type="ECO:0000259" key="23">
    <source>
        <dbReference type="PROSITE" id="PS51007"/>
    </source>
</evidence>
<evidence type="ECO:0000256" key="11">
    <source>
        <dbReference type="ARBA" id="ARBA00023004"/>
    </source>
</evidence>
<keyword evidence="13 20" id="KW-0472">Membrane</keyword>
<reference evidence="25 27" key="2">
    <citation type="submission" date="2018-06" db="EMBL/GenBank/DDBJ databases">
        <authorList>
            <consortium name="Pathogen Informatics"/>
            <person name="Doyle S."/>
        </authorList>
    </citation>
    <scope>NUCLEOTIDE SEQUENCE [LARGE SCALE GENOMIC DNA]</scope>
    <source>
        <strain evidence="25 27">NCTC12438</strain>
    </source>
</reference>
<evidence type="ECO:0000256" key="20">
    <source>
        <dbReference type="SAM" id="Phobius"/>
    </source>
</evidence>
<dbReference type="Proteomes" id="UP000054854">
    <property type="component" value="Unassembled WGS sequence"/>
</dbReference>
<keyword evidence="5 17" id="KW-0679">Respiratory chain</keyword>
<feature type="compositionally biased region" description="Polar residues" evidence="19">
    <location>
        <begin position="397"/>
        <end position="407"/>
    </location>
</feature>
<dbReference type="InterPro" id="IPR036909">
    <property type="entry name" value="Cyt_c-like_dom_sf"/>
</dbReference>
<dbReference type="GO" id="GO:0016491">
    <property type="term" value="F:oxidoreductase activity"/>
    <property type="evidence" value="ECO:0007669"/>
    <property type="project" value="UniProtKB-KW"/>
</dbReference>
<evidence type="ECO:0000256" key="16">
    <source>
        <dbReference type="PROSITE-ProRule" id="PRU00433"/>
    </source>
</evidence>
<feature type="transmembrane region" description="Helical" evidence="20">
    <location>
        <begin position="21"/>
        <end position="41"/>
    </location>
</feature>
<dbReference type="EMBL" id="LNXX01000007">
    <property type="protein sequence ID" value="KTC92133.1"/>
    <property type="molecule type" value="Genomic_DNA"/>
</dbReference>
<name>A0A378IEV0_9GAMM</name>
<dbReference type="GO" id="GO:0005886">
    <property type="term" value="C:plasma membrane"/>
    <property type="evidence" value="ECO:0007669"/>
    <property type="project" value="UniProtKB-SubCell"/>
</dbReference>
<feature type="domain" description="Cytochrome oxidase subunit II copper A binding" evidence="21">
    <location>
        <begin position="136"/>
        <end position="273"/>
    </location>
</feature>
<evidence type="ECO:0000256" key="18">
    <source>
        <dbReference type="RuleBase" id="RU004024"/>
    </source>
</evidence>
<evidence type="ECO:0000256" key="10">
    <source>
        <dbReference type="ARBA" id="ARBA00022989"/>
    </source>
</evidence>
<keyword evidence="8" id="KW-1278">Translocase</keyword>
<keyword evidence="12 18" id="KW-0186">Copper</keyword>
<dbReference type="PROSITE" id="PS50857">
    <property type="entry name" value="COX2_CUA"/>
    <property type="match status" value="1"/>
</dbReference>
<dbReference type="SUPFAM" id="SSF81464">
    <property type="entry name" value="Cytochrome c oxidase subunit II-like, transmembrane region"/>
    <property type="match status" value="1"/>
</dbReference>
<evidence type="ECO:0000256" key="19">
    <source>
        <dbReference type="SAM" id="MobiDB-lite"/>
    </source>
</evidence>
<dbReference type="GO" id="GO:0005507">
    <property type="term" value="F:copper ion binding"/>
    <property type="evidence" value="ECO:0007669"/>
    <property type="project" value="InterPro"/>
</dbReference>
<accession>A0A378IEV0</accession>
<dbReference type="InterPro" id="IPR014222">
    <property type="entry name" value="Cyt_c_oxidase_su2"/>
</dbReference>
<evidence type="ECO:0000256" key="4">
    <source>
        <dbReference type="ARBA" id="ARBA00022617"/>
    </source>
</evidence>
<feature type="transmembrane region" description="Helical" evidence="20">
    <location>
        <begin position="107"/>
        <end position="129"/>
    </location>
</feature>
<dbReference type="Gene3D" id="1.10.760.10">
    <property type="entry name" value="Cytochrome c-like domain"/>
    <property type="match status" value="1"/>
</dbReference>
<evidence type="ECO:0000259" key="21">
    <source>
        <dbReference type="PROSITE" id="PS50857"/>
    </source>
</evidence>
<dbReference type="PANTHER" id="PTHR22888">
    <property type="entry name" value="CYTOCHROME C OXIDASE, SUBUNIT II"/>
    <property type="match status" value="1"/>
</dbReference>
<keyword evidence="25" id="KW-0560">Oxidoreductase</keyword>
<evidence type="ECO:0000256" key="14">
    <source>
        <dbReference type="ARBA" id="ARBA00024688"/>
    </source>
</evidence>
<feature type="domain" description="Cytochrome oxidase subunit II transmembrane region profile" evidence="22">
    <location>
        <begin position="40"/>
        <end position="135"/>
    </location>
</feature>
<keyword evidence="6 17" id="KW-0812">Transmembrane</keyword>
<feature type="domain" description="Cytochrome c" evidence="23">
    <location>
        <begin position="298"/>
        <end position="379"/>
    </location>
</feature>
<comment type="similarity">
    <text evidence="2 17">Belongs to the cytochrome c oxidase subunit 2 family.</text>
</comment>
<dbReference type="EMBL" id="UGNX01000001">
    <property type="protein sequence ID" value="STX33563.1"/>
    <property type="molecule type" value="Genomic_DNA"/>
</dbReference>
<evidence type="ECO:0000256" key="2">
    <source>
        <dbReference type="ARBA" id="ARBA00007866"/>
    </source>
</evidence>
<dbReference type="SUPFAM" id="SSF46626">
    <property type="entry name" value="Cytochrome c"/>
    <property type="match status" value="1"/>
</dbReference>
<evidence type="ECO:0000256" key="9">
    <source>
        <dbReference type="ARBA" id="ARBA00022982"/>
    </source>
</evidence>
<keyword evidence="7 16" id="KW-0479">Metal-binding</keyword>
<dbReference type="InterPro" id="IPR036257">
    <property type="entry name" value="Cyt_c_oxidase_su2_TM_sf"/>
</dbReference>
<gene>
    <name evidence="25" type="primary">coxB</name>
    <name evidence="24" type="ORF">Lcin_0912</name>
    <name evidence="25" type="ORF">NCTC12438_00134</name>
</gene>
<evidence type="ECO:0000256" key="17">
    <source>
        <dbReference type="RuleBase" id="RU000456"/>
    </source>
</evidence>
<evidence type="ECO:0000259" key="22">
    <source>
        <dbReference type="PROSITE" id="PS50999"/>
    </source>
</evidence>
<dbReference type="EC" id="7.1.1.9" evidence="18"/>
<evidence type="ECO:0000313" key="25">
    <source>
        <dbReference type="EMBL" id="STX33563.1"/>
    </source>
</evidence>
<keyword evidence="10 20" id="KW-1133">Transmembrane helix</keyword>
<evidence type="ECO:0000256" key="6">
    <source>
        <dbReference type="ARBA" id="ARBA00022692"/>
    </source>
</evidence>
<evidence type="ECO:0000256" key="3">
    <source>
        <dbReference type="ARBA" id="ARBA00022448"/>
    </source>
</evidence>
<dbReference type="Gene3D" id="2.60.40.420">
    <property type="entry name" value="Cupredoxins - blue copper proteins"/>
    <property type="match status" value="1"/>
</dbReference>
<comment type="cofactor">
    <cofactor evidence="18">
        <name>Cu cation</name>
        <dbReference type="ChEBI" id="CHEBI:23378"/>
    </cofactor>
    <text evidence="18">Binds a copper A center.</text>
</comment>
<dbReference type="GO" id="GO:0020037">
    <property type="term" value="F:heme binding"/>
    <property type="evidence" value="ECO:0007669"/>
    <property type="project" value="InterPro"/>
</dbReference>
<dbReference type="NCBIfam" id="TIGR02866">
    <property type="entry name" value="CoxB"/>
    <property type="match status" value="1"/>
</dbReference>
<keyword evidence="11 16" id="KW-0408">Iron</keyword>
<dbReference type="InterPro" id="IPR001505">
    <property type="entry name" value="Copper_CuA"/>
</dbReference>
<dbReference type="CDD" id="cd13912">
    <property type="entry name" value="CcO_II_C"/>
    <property type="match status" value="1"/>
</dbReference>
<evidence type="ECO:0000256" key="5">
    <source>
        <dbReference type="ARBA" id="ARBA00022660"/>
    </source>
</evidence>
<keyword evidence="3 17" id="KW-0813">Transport</keyword>
<dbReference type="InterPro" id="IPR009056">
    <property type="entry name" value="Cyt_c-like_dom"/>
</dbReference>
<keyword evidence="26" id="KW-1185">Reference proteome</keyword>
<dbReference type="InterPro" id="IPR045187">
    <property type="entry name" value="CcO_II"/>
</dbReference>
<dbReference type="PROSITE" id="PS00078">
    <property type="entry name" value="COX2"/>
    <property type="match status" value="1"/>
</dbReference>
<dbReference type="PROSITE" id="PS51007">
    <property type="entry name" value="CYTC"/>
    <property type="match status" value="1"/>
</dbReference>
<dbReference type="GO" id="GO:0004129">
    <property type="term" value="F:cytochrome-c oxidase activity"/>
    <property type="evidence" value="ECO:0007669"/>
    <property type="project" value="UniProtKB-EC"/>
</dbReference>
<evidence type="ECO:0000313" key="27">
    <source>
        <dbReference type="Proteomes" id="UP000255316"/>
    </source>
</evidence>
<dbReference type="InterPro" id="IPR008972">
    <property type="entry name" value="Cupredoxin"/>
</dbReference>
<dbReference type="SUPFAM" id="SSF49503">
    <property type="entry name" value="Cupredoxins"/>
    <property type="match status" value="1"/>
</dbReference>
<dbReference type="PROSITE" id="PS50999">
    <property type="entry name" value="COX2_TM"/>
    <property type="match status" value="1"/>
</dbReference>
<dbReference type="InterPro" id="IPR002429">
    <property type="entry name" value="CcO_II-like_C"/>
</dbReference>
<dbReference type="AlphaFoldDB" id="A0A378IEV0"/>
<evidence type="ECO:0000256" key="1">
    <source>
        <dbReference type="ARBA" id="ARBA00004141"/>
    </source>
</evidence>
<comment type="function">
    <text evidence="14 18">Subunits I and II form the functional core of the enzyme complex. Electrons originating in cytochrome c are transferred via heme a and Cu(A) to the binuclear center formed by heme a3 and Cu(B).</text>
</comment>
<dbReference type="STRING" id="28085.Lcin_0912"/>
<dbReference type="Gene3D" id="1.10.287.90">
    <property type="match status" value="1"/>
</dbReference>
<dbReference type="InterPro" id="IPR034210">
    <property type="entry name" value="CcO_II_C"/>
</dbReference>
<evidence type="ECO:0000313" key="26">
    <source>
        <dbReference type="Proteomes" id="UP000054854"/>
    </source>
</evidence>
<dbReference type="Pfam" id="PF00116">
    <property type="entry name" value="COX2"/>
    <property type="match status" value="1"/>
</dbReference>
<evidence type="ECO:0000256" key="15">
    <source>
        <dbReference type="ARBA" id="ARBA00047816"/>
    </source>
</evidence>